<reference evidence="3 4" key="1">
    <citation type="journal article" date="2019" name="Science">
        <title>Social genes are selection hotspots in kin groups of a soil microbe.</title>
        <authorList>
            <person name="Wielgoss S."/>
            <person name="Wolfensberger R."/>
            <person name="Sun L."/>
            <person name="Fiegna F."/>
            <person name="Velicer G.J."/>
        </authorList>
    </citation>
    <scope>NUCLEOTIDE SEQUENCE [LARGE SCALE GENOMIC DNA]</scope>
    <source>
        <strain evidence="3 4">MC3.5.9c15</strain>
    </source>
</reference>
<dbReference type="Proteomes" id="UP000320179">
    <property type="component" value="Chromosome"/>
</dbReference>
<feature type="compositionally biased region" description="Low complexity" evidence="1">
    <location>
        <begin position="34"/>
        <end position="45"/>
    </location>
</feature>
<gene>
    <name evidence="3" type="ORF">BHS09_07385</name>
</gene>
<proteinExistence type="predicted"/>
<evidence type="ECO:0000313" key="4">
    <source>
        <dbReference type="Proteomes" id="UP000320179"/>
    </source>
</evidence>
<dbReference type="Pfam" id="PF20042">
    <property type="entry name" value="DUF6444"/>
    <property type="match status" value="1"/>
</dbReference>
<feature type="region of interest" description="Disordered" evidence="1">
    <location>
        <begin position="31"/>
        <end position="73"/>
    </location>
</feature>
<evidence type="ECO:0000256" key="1">
    <source>
        <dbReference type="SAM" id="MobiDB-lite"/>
    </source>
</evidence>
<protein>
    <recommendedName>
        <fullName evidence="2">DUF6444 domain-containing protein</fullName>
    </recommendedName>
</protein>
<dbReference type="AlphaFoldDB" id="A0AAE6KR23"/>
<name>A0AAE6KR23_MYXXA</name>
<dbReference type="InterPro" id="IPR045618">
    <property type="entry name" value="DUF6444"/>
</dbReference>
<dbReference type="EMBL" id="CP017174">
    <property type="protein sequence ID" value="QDE66848.1"/>
    <property type="molecule type" value="Genomic_DNA"/>
</dbReference>
<organism evidence="3 4">
    <name type="scientific">Myxococcus xanthus</name>
    <dbReference type="NCBI Taxonomy" id="34"/>
    <lineage>
        <taxon>Bacteria</taxon>
        <taxon>Pseudomonadati</taxon>
        <taxon>Myxococcota</taxon>
        <taxon>Myxococcia</taxon>
        <taxon>Myxococcales</taxon>
        <taxon>Cystobacterineae</taxon>
        <taxon>Myxococcaceae</taxon>
        <taxon>Myxococcus</taxon>
    </lineage>
</organism>
<evidence type="ECO:0000259" key="2">
    <source>
        <dbReference type="Pfam" id="PF20042"/>
    </source>
</evidence>
<evidence type="ECO:0000313" key="3">
    <source>
        <dbReference type="EMBL" id="QDE66848.1"/>
    </source>
</evidence>
<feature type="domain" description="DUF6444" evidence="2">
    <location>
        <begin position="9"/>
        <end position="75"/>
    </location>
</feature>
<sequence length="142" mass="15817">MAEVDPKDARIAELERQVEELTRLVRELREQLRRNSGNSNRPPSSDTLGQRTERRRQCGSGKKRGGQPGHKGLTRALVAEEKVSEFKHLFPSECENCWVPLSRDGGTRGLTKKCSSRLVSVPFGVTTERSRASANTLLACGR</sequence>
<accession>A0AAE6KR23</accession>